<feature type="region of interest" description="Disordered" evidence="1">
    <location>
        <begin position="150"/>
        <end position="196"/>
    </location>
</feature>
<name>A0A8H6F8E9_9LECA</name>
<evidence type="ECO:0000313" key="2">
    <source>
        <dbReference type="EMBL" id="KAF6219020.1"/>
    </source>
</evidence>
<sequence>MDSSQAQNCMRNVRPRLGTSHSFEDVPLSPLLDEGRSSDMSSGFFHVPLEHEIIASRSVWDDSAGSDELIDQQGITSTRLSGQGFLTEVDDQSQCSSEAARDPKQDEPSPMSATLSLRSDTAYTSDPMTPRTASAVTLVEMPVALDTIPGPNITVKEGSFSSQSLRDQSWGSSVSKSDISDPLSESSEYSDRSTGPADLTISIASVKVVAHATFPRVERPESPTPSSFPAFFEIPIPIFPFPAGTTRCNNRKCPIKHRHEQGPYLHGGKLRSREGSVFGSSNPPPEIWFLYDMSRDGNLHGTGNEAFAPVELFVRYHFGETGEYMINPRSAYTTRLPTSSTSNNDTKSIKFNRFDSLPYIPLVLNLLVLK</sequence>
<proteinExistence type="predicted"/>
<reference evidence="2 3" key="1">
    <citation type="journal article" date="2020" name="Genomics">
        <title>Complete, high-quality genomes from long-read metagenomic sequencing of two wolf lichen thalli reveals enigmatic genome architecture.</title>
        <authorList>
            <person name="McKenzie S.K."/>
            <person name="Walston R.F."/>
            <person name="Allen J.L."/>
        </authorList>
    </citation>
    <scope>NUCLEOTIDE SEQUENCE [LARGE SCALE GENOMIC DNA]</scope>
    <source>
        <strain evidence="2">WasteWater1</strain>
    </source>
</reference>
<dbReference type="RefSeq" id="XP_037148455.1">
    <property type="nucleotide sequence ID" value="XM_037296473.1"/>
</dbReference>
<feature type="compositionally biased region" description="Polar residues" evidence="1">
    <location>
        <begin position="111"/>
        <end position="129"/>
    </location>
</feature>
<evidence type="ECO:0000313" key="3">
    <source>
        <dbReference type="Proteomes" id="UP000593566"/>
    </source>
</evidence>
<dbReference type="AlphaFoldDB" id="A0A8H6F8E9"/>
<dbReference type="EMBL" id="JACCJB010000021">
    <property type="protein sequence ID" value="KAF6219020.1"/>
    <property type="molecule type" value="Genomic_DNA"/>
</dbReference>
<feature type="region of interest" description="Disordered" evidence="1">
    <location>
        <begin position="1"/>
        <end position="23"/>
    </location>
</feature>
<dbReference type="Proteomes" id="UP000593566">
    <property type="component" value="Unassembled WGS sequence"/>
</dbReference>
<dbReference type="GeneID" id="59333970"/>
<protein>
    <submittedName>
        <fullName evidence="2">Uncharacterized protein</fullName>
    </submittedName>
</protein>
<feature type="compositionally biased region" description="Polar residues" evidence="1">
    <location>
        <begin position="1"/>
        <end position="10"/>
    </location>
</feature>
<evidence type="ECO:0000256" key="1">
    <source>
        <dbReference type="SAM" id="MobiDB-lite"/>
    </source>
</evidence>
<keyword evidence="3" id="KW-1185">Reference proteome</keyword>
<feature type="compositionally biased region" description="Polar residues" evidence="1">
    <location>
        <begin position="159"/>
        <end position="187"/>
    </location>
</feature>
<gene>
    <name evidence="2" type="ORF">HO133_005564</name>
</gene>
<comment type="caution">
    <text evidence="2">The sequence shown here is derived from an EMBL/GenBank/DDBJ whole genome shotgun (WGS) entry which is preliminary data.</text>
</comment>
<accession>A0A8H6F8E9</accession>
<feature type="region of interest" description="Disordered" evidence="1">
    <location>
        <begin position="88"/>
        <end position="129"/>
    </location>
</feature>
<organism evidence="2 3">
    <name type="scientific">Letharia lupina</name>
    <dbReference type="NCBI Taxonomy" id="560253"/>
    <lineage>
        <taxon>Eukaryota</taxon>
        <taxon>Fungi</taxon>
        <taxon>Dikarya</taxon>
        <taxon>Ascomycota</taxon>
        <taxon>Pezizomycotina</taxon>
        <taxon>Lecanoromycetes</taxon>
        <taxon>OSLEUM clade</taxon>
        <taxon>Lecanoromycetidae</taxon>
        <taxon>Lecanorales</taxon>
        <taxon>Lecanorineae</taxon>
        <taxon>Parmeliaceae</taxon>
        <taxon>Letharia</taxon>
    </lineage>
</organism>